<reference evidence="3 4" key="1">
    <citation type="submission" date="2020-03" db="EMBL/GenBank/DDBJ databases">
        <title>Dissostichus mawsoni Genome sequencing and assembly.</title>
        <authorList>
            <person name="Park H."/>
        </authorList>
    </citation>
    <scope>NUCLEOTIDE SEQUENCE [LARGE SCALE GENOMIC DNA]</scope>
    <source>
        <strain evidence="3">DM0001</strain>
        <tissue evidence="3">Muscle</tissue>
    </source>
</reference>
<keyword evidence="1" id="KW-0175">Coiled coil</keyword>
<sequence>MKHNTYQTCKIKAMEKEVQKLIPEDQQPMETKLKEVSQEKDDLAKKNLSCETELKHVEAKLKQVEEENDNLAKNNKSWETDVKQLKDQMREQEEKFSKDLAEEHLSCETKVHLMEIILQEEEKKSDNLVHKNLIRENELKVVQAKLEEAKESMRNLSKQNQSNVKQKDMKVQQLENDLEEQEKKFSEDLAEKHLSWETQLKQVEAKFKQVQKQKNHLAKIKKSWETDVKQLKDQMREQEQKFSEDLAEQHQSWETKVHLMEIILQEEEKKSDNLVHKNLIGENELKVVQAKLAQFKESTRYLVKEKKSWEFDVKQKDMKVQQLENDLDEQEKKAEKHQSWETQLKQVEAKCKQVQKQKNHLAKIKKSSETDVKQLKDQMREQEQKFLEDLAEKHQRWETTSTDSAMDRTKSDQSNKETSHSQDDESLLQFDAETVKLLVMRGDELLECVTVWEETYGALEEEMETKEAQHKQQLEENLVTINLLKRREEELLQSQDKSTKDLAEKQQGWESEKQQMKWVVDEKNYQATRNHTLETEKQKMEMKLKQVMKHNTYQTCKIKAMEKEVQKLVLQLEKQGEKIPEDQQPMETKLKEVSQEKDDLAKKNLSCETELKHVEAKLKQVEEENDNLAKKNKSWETDVKQLKDQMREQEEKFSKDPSTTAARQHLAHSPLMMSTPDDVMISISRASVVGFGGSSRPAWSRSGAAWRIARTDGRRTAESAAPPGLDFAGNGARRYEDIGGCGEPIGLMVM</sequence>
<keyword evidence="4" id="KW-1185">Reference proteome</keyword>
<dbReference type="EMBL" id="JAAKFY010000014">
    <property type="protein sequence ID" value="KAF3846807.1"/>
    <property type="molecule type" value="Genomic_DNA"/>
</dbReference>
<proteinExistence type="predicted"/>
<feature type="coiled-coil region" evidence="1">
    <location>
        <begin position="530"/>
        <end position="652"/>
    </location>
</feature>
<gene>
    <name evidence="3" type="ORF">F7725_003885</name>
</gene>
<feature type="coiled-coil region" evidence="1">
    <location>
        <begin position="313"/>
        <end position="392"/>
    </location>
</feature>
<feature type="coiled-coil region" evidence="1">
    <location>
        <begin position="33"/>
        <end position="102"/>
    </location>
</feature>
<comment type="caution">
    <text evidence="3">The sequence shown here is derived from an EMBL/GenBank/DDBJ whole genome shotgun (WGS) entry which is preliminary data.</text>
</comment>
<accession>A0A7J5YE33</accession>
<dbReference type="OrthoDB" id="8965140at2759"/>
<evidence type="ECO:0000313" key="4">
    <source>
        <dbReference type="Proteomes" id="UP000518266"/>
    </source>
</evidence>
<dbReference type="Proteomes" id="UP000518266">
    <property type="component" value="Unassembled WGS sequence"/>
</dbReference>
<name>A0A7J5YE33_DISMA</name>
<evidence type="ECO:0000256" key="1">
    <source>
        <dbReference type="SAM" id="Coils"/>
    </source>
</evidence>
<feature type="coiled-coil region" evidence="1">
    <location>
        <begin position="449"/>
        <end position="491"/>
    </location>
</feature>
<feature type="compositionally biased region" description="Basic and acidic residues" evidence="2">
    <location>
        <begin position="405"/>
        <end position="423"/>
    </location>
</feature>
<feature type="coiled-coil region" evidence="1">
    <location>
        <begin position="139"/>
        <end position="248"/>
    </location>
</feature>
<evidence type="ECO:0000313" key="3">
    <source>
        <dbReference type="EMBL" id="KAF3846807.1"/>
    </source>
</evidence>
<dbReference type="AlphaFoldDB" id="A0A7J5YE33"/>
<evidence type="ECO:0000256" key="2">
    <source>
        <dbReference type="SAM" id="MobiDB-lite"/>
    </source>
</evidence>
<protein>
    <submittedName>
        <fullName evidence="3">Uncharacterized protein</fullName>
    </submittedName>
</protein>
<organism evidence="3 4">
    <name type="scientific">Dissostichus mawsoni</name>
    <name type="common">Antarctic cod</name>
    <dbReference type="NCBI Taxonomy" id="36200"/>
    <lineage>
        <taxon>Eukaryota</taxon>
        <taxon>Metazoa</taxon>
        <taxon>Chordata</taxon>
        <taxon>Craniata</taxon>
        <taxon>Vertebrata</taxon>
        <taxon>Euteleostomi</taxon>
        <taxon>Actinopterygii</taxon>
        <taxon>Neopterygii</taxon>
        <taxon>Teleostei</taxon>
        <taxon>Neoteleostei</taxon>
        <taxon>Acanthomorphata</taxon>
        <taxon>Eupercaria</taxon>
        <taxon>Perciformes</taxon>
        <taxon>Notothenioidei</taxon>
        <taxon>Nototheniidae</taxon>
        <taxon>Dissostichus</taxon>
    </lineage>
</organism>
<feature type="region of interest" description="Disordered" evidence="2">
    <location>
        <begin position="394"/>
        <end position="425"/>
    </location>
</feature>